<dbReference type="AlphaFoldDB" id="A0A0E9SZ88"/>
<sequence>MSLTTSKWRIILRSQSCCGRLIRWWPVR</sequence>
<reference evidence="1" key="2">
    <citation type="journal article" date="2015" name="Fish Shellfish Immunol.">
        <title>Early steps in the European eel (Anguilla anguilla)-Vibrio vulnificus interaction in the gills: Role of the RtxA13 toxin.</title>
        <authorList>
            <person name="Callol A."/>
            <person name="Pajuelo D."/>
            <person name="Ebbesson L."/>
            <person name="Teles M."/>
            <person name="MacKenzie S."/>
            <person name="Amaro C."/>
        </authorList>
    </citation>
    <scope>NUCLEOTIDE SEQUENCE</scope>
</reference>
<protein>
    <submittedName>
        <fullName evidence="1">Uncharacterized protein</fullName>
    </submittedName>
</protein>
<organism evidence="1">
    <name type="scientific">Anguilla anguilla</name>
    <name type="common">European freshwater eel</name>
    <name type="synonym">Muraena anguilla</name>
    <dbReference type="NCBI Taxonomy" id="7936"/>
    <lineage>
        <taxon>Eukaryota</taxon>
        <taxon>Metazoa</taxon>
        <taxon>Chordata</taxon>
        <taxon>Craniata</taxon>
        <taxon>Vertebrata</taxon>
        <taxon>Euteleostomi</taxon>
        <taxon>Actinopterygii</taxon>
        <taxon>Neopterygii</taxon>
        <taxon>Teleostei</taxon>
        <taxon>Anguilliformes</taxon>
        <taxon>Anguillidae</taxon>
        <taxon>Anguilla</taxon>
    </lineage>
</organism>
<dbReference type="EMBL" id="GBXM01062774">
    <property type="protein sequence ID" value="JAH45803.1"/>
    <property type="molecule type" value="Transcribed_RNA"/>
</dbReference>
<reference evidence="1" key="1">
    <citation type="submission" date="2014-11" db="EMBL/GenBank/DDBJ databases">
        <authorList>
            <person name="Amaro Gonzalez C."/>
        </authorList>
    </citation>
    <scope>NUCLEOTIDE SEQUENCE</scope>
</reference>
<proteinExistence type="predicted"/>
<name>A0A0E9SZ88_ANGAN</name>
<accession>A0A0E9SZ88</accession>
<evidence type="ECO:0000313" key="1">
    <source>
        <dbReference type="EMBL" id="JAH45803.1"/>
    </source>
</evidence>